<evidence type="ECO:0000256" key="8">
    <source>
        <dbReference type="ARBA" id="ARBA00022909"/>
    </source>
</evidence>
<evidence type="ECO:0000313" key="10">
    <source>
        <dbReference type="EMBL" id="SVA31972.1"/>
    </source>
</evidence>
<dbReference type="AlphaFoldDB" id="A0A381UUY0"/>
<dbReference type="GO" id="GO:0046872">
    <property type="term" value="F:metal ion binding"/>
    <property type="evidence" value="ECO:0007669"/>
    <property type="project" value="UniProtKB-KW"/>
</dbReference>
<keyword evidence="6" id="KW-0479">Metal-binding</keyword>
<dbReference type="InterPro" id="IPR006390">
    <property type="entry name" value="DHP_synth_dom"/>
</dbReference>
<evidence type="ECO:0000256" key="5">
    <source>
        <dbReference type="ARBA" id="ARBA00022679"/>
    </source>
</evidence>
<dbReference type="InterPro" id="IPR000489">
    <property type="entry name" value="Pterin-binding_dom"/>
</dbReference>
<dbReference type="Gene3D" id="3.20.20.20">
    <property type="entry name" value="Dihydropteroate synthase-like"/>
    <property type="match status" value="1"/>
</dbReference>
<comment type="pathway">
    <text evidence="3">Cofactor biosynthesis; tetrahydrofolate biosynthesis; 7,8-dihydrofolate from 2-amino-4-hydroxy-6-hydroxymethyl-7,8-dihydropteridine diphosphate and 4-aminobenzoate: step 1/2.</text>
</comment>
<dbReference type="InterPro" id="IPR045031">
    <property type="entry name" value="DHP_synth-like"/>
</dbReference>
<protein>
    <recommendedName>
        <fullName evidence="4">dihydropteroate synthase</fullName>
        <ecNumber evidence="4">2.5.1.15</ecNumber>
    </recommendedName>
</protein>
<dbReference type="PROSITE" id="PS00793">
    <property type="entry name" value="DHPS_2"/>
    <property type="match status" value="1"/>
</dbReference>
<dbReference type="GO" id="GO:0005829">
    <property type="term" value="C:cytosol"/>
    <property type="evidence" value="ECO:0007669"/>
    <property type="project" value="TreeGrafter"/>
</dbReference>
<dbReference type="EMBL" id="UINC01007198">
    <property type="protein sequence ID" value="SVA31972.1"/>
    <property type="molecule type" value="Genomic_DNA"/>
</dbReference>
<dbReference type="PROSITE" id="PS50972">
    <property type="entry name" value="PTERIN_BINDING"/>
    <property type="match status" value="1"/>
</dbReference>
<evidence type="ECO:0000256" key="2">
    <source>
        <dbReference type="ARBA" id="ARBA00001946"/>
    </source>
</evidence>
<gene>
    <name evidence="10" type="ORF">METZ01_LOCUS84826</name>
</gene>
<proteinExistence type="predicted"/>
<dbReference type="Pfam" id="PF00809">
    <property type="entry name" value="Pterin_bind"/>
    <property type="match status" value="1"/>
</dbReference>
<keyword evidence="5" id="KW-0808">Transferase</keyword>
<evidence type="ECO:0000259" key="9">
    <source>
        <dbReference type="PROSITE" id="PS50972"/>
    </source>
</evidence>
<sequence length="289" mass="30155">MSVPTVDTGTVDPAGGRPTGLVMGVLNVTPDSFSDGGRFDDQDAAIAHGRRMLDEGAAILDVGGESTRPGAEPVGVDEELARVVPVVEALADLDDVVAGSVRISIDTRHAEVARGAVAAGASIVNDVSSTLDGVAADLGVGWVAMHMRGDPRTMQHEPSYEDVVGEVRDFLVLRAERAAALGVGEVWIDPGIGFGKTTAHNLAILARLDELVATGWPVVLGVSRKRFLGDLTARSDLRAVRGTGPPGLTPPDDRREASVAMATWAFHQGVAVVRAHDVRSTLQAARVVV</sequence>
<feature type="domain" description="Pterin-binding" evidence="9">
    <location>
        <begin position="20"/>
        <end position="286"/>
    </location>
</feature>
<dbReference type="InterPro" id="IPR011005">
    <property type="entry name" value="Dihydropteroate_synth-like_sf"/>
</dbReference>
<evidence type="ECO:0000256" key="1">
    <source>
        <dbReference type="ARBA" id="ARBA00000012"/>
    </source>
</evidence>
<evidence type="ECO:0000256" key="4">
    <source>
        <dbReference type="ARBA" id="ARBA00012458"/>
    </source>
</evidence>
<dbReference type="PANTHER" id="PTHR20941">
    <property type="entry name" value="FOLATE SYNTHESIS PROTEINS"/>
    <property type="match status" value="1"/>
</dbReference>
<dbReference type="CDD" id="cd00739">
    <property type="entry name" value="DHPS"/>
    <property type="match status" value="1"/>
</dbReference>
<comment type="catalytic activity">
    <reaction evidence="1">
        <text>(7,8-dihydropterin-6-yl)methyl diphosphate + 4-aminobenzoate = 7,8-dihydropteroate + diphosphate</text>
        <dbReference type="Rhea" id="RHEA:19949"/>
        <dbReference type="ChEBI" id="CHEBI:17836"/>
        <dbReference type="ChEBI" id="CHEBI:17839"/>
        <dbReference type="ChEBI" id="CHEBI:33019"/>
        <dbReference type="ChEBI" id="CHEBI:72950"/>
        <dbReference type="EC" id="2.5.1.15"/>
    </reaction>
</comment>
<organism evidence="10">
    <name type="scientific">marine metagenome</name>
    <dbReference type="NCBI Taxonomy" id="408172"/>
    <lineage>
        <taxon>unclassified sequences</taxon>
        <taxon>metagenomes</taxon>
        <taxon>ecological metagenomes</taxon>
    </lineage>
</organism>
<dbReference type="NCBIfam" id="TIGR01496">
    <property type="entry name" value="DHPS"/>
    <property type="match status" value="1"/>
</dbReference>
<dbReference type="PROSITE" id="PS00792">
    <property type="entry name" value="DHPS_1"/>
    <property type="match status" value="1"/>
</dbReference>
<keyword evidence="7" id="KW-0460">Magnesium</keyword>
<dbReference type="PANTHER" id="PTHR20941:SF1">
    <property type="entry name" value="FOLIC ACID SYNTHESIS PROTEIN FOL1"/>
    <property type="match status" value="1"/>
</dbReference>
<dbReference type="EC" id="2.5.1.15" evidence="4"/>
<evidence type="ECO:0000256" key="6">
    <source>
        <dbReference type="ARBA" id="ARBA00022723"/>
    </source>
</evidence>
<dbReference type="GO" id="GO:0046654">
    <property type="term" value="P:tetrahydrofolate biosynthetic process"/>
    <property type="evidence" value="ECO:0007669"/>
    <property type="project" value="TreeGrafter"/>
</dbReference>
<keyword evidence="8" id="KW-0289">Folate biosynthesis</keyword>
<dbReference type="GO" id="GO:0004156">
    <property type="term" value="F:dihydropteroate synthase activity"/>
    <property type="evidence" value="ECO:0007669"/>
    <property type="project" value="UniProtKB-EC"/>
</dbReference>
<accession>A0A381UUY0</accession>
<reference evidence="10" key="1">
    <citation type="submission" date="2018-05" db="EMBL/GenBank/DDBJ databases">
        <authorList>
            <person name="Lanie J.A."/>
            <person name="Ng W.-L."/>
            <person name="Kazmierczak K.M."/>
            <person name="Andrzejewski T.M."/>
            <person name="Davidsen T.M."/>
            <person name="Wayne K.J."/>
            <person name="Tettelin H."/>
            <person name="Glass J.I."/>
            <person name="Rusch D."/>
            <person name="Podicherti R."/>
            <person name="Tsui H.-C.T."/>
            <person name="Winkler M.E."/>
        </authorList>
    </citation>
    <scope>NUCLEOTIDE SEQUENCE</scope>
</reference>
<dbReference type="GO" id="GO:0046656">
    <property type="term" value="P:folic acid biosynthetic process"/>
    <property type="evidence" value="ECO:0007669"/>
    <property type="project" value="UniProtKB-KW"/>
</dbReference>
<evidence type="ECO:0000256" key="3">
    <source>
        <dbReference type="ARBA" id="ARBA00004763"/>
    </source>
</evidence>
<evidence type="ECO:0000256" key="7">
    <source>
        <dbReference type="ARBA" id="ARBA00022842"/>
    </source>
</evidence>
<dbReference type="SUPFAM" id="SSF51717">
    <property type="entry name" value="Dihydropteroate synthetase-like"/>
    <property type="match status" value="1"/>
</dbReference>
<comment type="cofactor">
    <cofactor evidence="2">
        <name>Mg(2+)</name>
        <dbReference type="ChEBI" id="CHEBI:18420"/>
    </cofactor>
</comment>
<name>A0A381UUY0_9ZZZZ</name>